<dbReference type="EMBL" id="CP073767">
    <property type="protein sequence ID" value="UWZ58219.1"/>
    <property type="molecule type" value="Genomic_DNA"/>
</dbReference>
<keyword evidence="4" id="KW-1185">Reference proteome</keyword>
<evidence type="ECO:0000313" key="4">
    <source>
        <dbReference type="Proteomes" id="UP001058003"/>
    </source>
</evidence>
<protein>
    <submittedName>
        <fullName evidence="3">Glycosyltransferase family 2 protein</fullName>
    </submittedName>
</protein>
<name>A0A9Q9IRS9_9ACTN</name>
<keyword evidence="1" id="KW-0472">Membrane</keyword>
<dbReference type="CDD" id="cd00761">
    <property type="entry name" value="Glyco_tranf_GTA_type"/>
    <property type="match status" value="1"/>
</dbReference>
<dbReference type="RefSeq" id="WP_156089802.1">
    <property type="nucleotide sequence ID" value="NZ_CP073767.1"/>
</dbReference>
<dbReference type="InterPro" id="IPR001173">
    <property type="entry name" value="Glyco_trans_2-like"/>
</dbReference>
<feature type="transmembrane region" description="Helical" evidence="1">
    <location>
        <begin position="244"/>
        <end position="272"/>
    </location>
</feature>
<accession>A0A9Q9IRS9</accession>
<dbReference type="Gene3D" id="3.90.550.10">
    <property type="entry name" value="Spore Coat Polysaccharide Biosynthesis Protein SpsA, Chain A"/>
    <property type="match status" value="1"/>
</dbReference>
<dbReference type="OrthoDB" id="3655479at2"/>
<feature type="transmembrane region" description="Helical" evidence="1">
    <location>
        <begin position="293"/>
        <end position="320"/>
    </location>
</feature>
<evidence type="ECO:0000313" key="3">
    <source>
        <dbReference type="EMBL" id="UWZ58219.1"/>
    </source>
</evidence>
<evidence type="ECO:0000259" key="2">
    <source>
        <dbReference type="Pfam" id="PF00535"/>
    </source>
</evidence>
<dbReference type="AlphaFoldDB" id="A0A9Q9IRS9"/>
<keyword evidence="1" id="KW-1133">Transmembrane helix</keyword>
<dbReference type="SUPFAM" id="SSF53448">
    <property type="entry name" value="Nucleotide-diphospho-sugar transferases"/>
    <property type="match status" value="1"/>
</dbReference>
<gene>
    <name evidence="3" type="ORF">Daura_19840</name>
</gene>
<feature type="domain" description="Glycosyltransferase 2-like" evidence="2">
    <location>
        <begin position="7"/>
        <end position="115"/>
    </location>
</feature>
<dbReference type="PANTHER" id="PTHR43685">
    <property type="entry name" value="GLYCOSYLTRANSFERASE"/>
    <property type="match status" value="1"/>
</dbReference>
<organism evidence="3 4">
    <name type="scientific">Dactylosporangium aurantiacum</name>
    <dbReference type="NCBI Taxonomy" id="35754"/>
    <lineage>
        <taxon>Bacteria</taxon>
        <taxon>Bacillati</taxon>
        <taxon>Actinomycetota</taxon>
        <taxon>Actinomycetes</taxon>
        <taxon>Micromonosporales</taxon>
        <taxon>Micromonosporaceae</taxon>
        <taxon>Dactylosporangium</taxon>
    </lineage>
</organism>
<dbReference type="KEGG" id="daur:Daura_19840"/>
<dbReference type="PANTHER" id="PTHR43685:SF2">
    <property type="entry name" value="GLYCOSYLTRANSFERASE 2-LIKE DOMAIN-CONTAINING PROTEIN"/>
    <property type="match status" value="1"/>
</dbReference>
<dbReference type="Pfam" id="PF00535">
    <property type="entry name" value="Glycos_transf_2"/>
    <property type="match status" value="1"/>
</dbReference>
<dbReference type="InterPro" id="IPR029044">
    <property type="entry name" value="Nucleotide-diphossugar_trans"/>
</dbReference>
<dbReference type="Proteomes" id="UP001058003">
    <property type="component" value="Chromosome"/>
</dbReference>
<evidence type="ECO:0000256" key="1">
    <source>
        <dbReference type="SAM" id="Phobius"/>
    </source>
</evidence>
<dbReference type="InterPro" id="IPR050834">
    <property type="entry name" value="Glycosyltransf_2"/>
</dbReference>
<proteinExistence type="predicted"/>
<dbReference type="GO" id="GO:0044010">
    <property type="term" value="P:single-species biofilm formation"/>
    <property type="evidence" value="ECO:0007669"/>
    <property type="project" value="TreeGrafter"/>
</dbReference>
<reference evidence="3" key="1">
    <citation type="submission" date="2021-04" db="EMBL/GenBank/DDBJ databases">
        <title>Dactylosporangium aurantiacum NRRL B-8018 full assembly.</title>
        <authorList>
            <person name="Hartkoorn R.C."/>
            <person name="Beaudoing E."/>
            <person name="Hot D."/>
        </authorList>
    </citation>
    <scope>NUCLEOTIDE SEQUENCE</scope>
    <source>
        <strain evidence="3">NRRL B-8018</strain>
    </source>
</reference>
<keyword evidence="1" id="KW-0812">Transmembrane</keyword>
<sequence>MSVPRVSVIMPNYNHANSLRRTIAAVRAQTVPPHEILFIDDCSTDDSVAVARAAGVRVASTPVNSGPAAARNLGARLATGDVLLFLDSDVELAPTVIERAVALLDERPETGAVCGMLDDVPLERDSLLQECRCLQAHYWRISSEGVVSFLFSAICAMRADVFAEAGPFDERLRETEEVEYGQRLSARYEVLLTSALSGRHRDEPRLWPLLRKVFHRTRLRVPLYTKRRRFAKGFETSARIYSSVAAAAAVLSLPVLAAGAVLALVPAVLLAVSIGLDADMYRFVFRRRGIAVGLFFTGVQVLQNTAITAGAGVGVLQWLVSREFRGLYDQAPRLRPLTAELA</sequence>